<protein>
    <submittedName>
        <fullName evidence="1">Uncharacterized protein</fullName>
    </submittedName>
</protein>
<sequence length="344" mass="39517">MIVVEIFSDPDWSGALSLHNDAVSHTWLLIEIIYRYASPKLCGELLLQVRDALIDWETRLAPGIGAIEKDEVFEFAPKAPFVWSEAQDLLSKISPVSRRWDSDRDLCSMHVPLSRFYVMLYTLTLQKYLLSTFAIRPTFAWTEHVPPSSSYSVEEGERYVKKLCCVVKILCALVSPYVSGTTETGGKQYTEVTARHHLRQRLAVAGQLTMSYARDPRLDKFTNTLAVADAQLLQDNLEAVAKAEIELTQNTTGQRSSYSLRDDQWGLVDLLHPVWFWREQQDVEERLMGYLKREHRSLTAWWFEDVIHNSQRAKVHKDLRDQSIRLARAPEFLAICFIGLLAVK</sequence>
<proteinExistence type="predicted"/>
<organism evidence="2">
    <name type="scientific">Perkinsus marinus (strain ATCC 50983 / TXsc)</name>
    <dbReference type="NCBI Taxonomy" id="423536"/>
    <lineage>
        <taxon>Eukaryota</taxon>
        <taxon>Sar</taxon>
        <taxon>Alveolata</taxon>
        <taxon>Perkinsozoa</taxon>
        <taxon>Perkinsea</taxon>
        <taxon>Perkinsida</taxon>
        <taxon>Perkinsidae</taxon>
        <taxon>Perkinsus</taxon>
    </lineage>
</organism>
<dbReference type="AlphaFoldDB" id="C5KRM4"/>
<dbReference type="InParanoid" id="C5KRM4"/>
<reference evidence="1 2" key="1">
    <citation type="submission" date="2008-07" db="EMBL/GenBank/DDBJ databases">
        <authorList>
            <person name="El-Sayed N."/>
            <person name="Caler E."/>
            <person name="Inman J."/>
            <person name="Amedeo P."/>
            <person name="Hass B."/>
            <person name="Wortman J."/>
        </authorList>
    </citation>
    <scope>NUCLEOTIDE SEQUENCE [LARGE SCALE GENOMIC DNA]</scope>
    <source>
        <strain evidence="2">ATCC 50983 / TXsc</strain>
    </source>
</reference>
<name>C5KRM4_PERM5</name>
<gene>
    <name evidence="1" type="ORF">Pmar_PMAR015052</name>
</gene>
<dbReference type="OMA" id="DAVSHTW"/>
<evidence type="ECO:0000313" key="1">
    <source>
        <dbReference type="EMBL" id="EER12886.1"/>
    </source>
</evidence>
<evidence type="ECO:0000313" key="2">
    <source>
        <dbReference type="Proteomes" id="UP000007800"/>
    </source>
</evidence>
<dbReference type="EMBL" id="GG675846">
    <property type="protein sequence ID" value="EER12886.1"/>
    <property type="molecule type" value="Genomic_DNA"/>
</dbReference>
<dbReference type="OrthoDB" id="444438at2759"/>
<keyword evidence="2" id="KW-1185">Reference proteome</keyword>
<dbReference type="RefSeq" id="XP_002781091.1">
    <property type="nucleotide sequence ID" value="XM_002781045.1"/>
</dbReference>
<dbReference type="GeneID" id="9055839"/>
<dbReference type="Proteomes" id="UP000007800">
    <property type="component" value="Unassembled WGS sequence"/>
</dbReference>
<accession>C5KRM4</accession>